<sequence length="316" mass="33209">MPTRDELLDALAHADHLALAAHLRAEDGPVRDVLVELRGHLRGLAEAVELRPYRWLRPLGFLAPFTLAVAAGAGLRLALDWYLAVPAAALAAVVFTWPIRPPRARLAPRDVPAPEAVGLAVLLADLSAATARVTAVVGAWRLGVRPPAPLALHADACLARLEAGLAPPAAPAGGLDALRPVAPWIHALAHDAHGGSPARLARMDAAHRLVAHHAPSARTRSVRGWIWLIVLAAAYAAAVPWPWLAVPVAVAAVVLSTMRSGPDSCPQLRTLNRASDAGAVATEAARKLEEIATAVGGPVAEDLRRARDLLRGRGRT</sequence>
<keyword evidence="1" id="KW-0812">Transmembrane</keyword>
<name>A0A841FUZ0_9ACTN</name>
<keyword evidence="3" id="KW-1185">Reference proteome</keyword>
<comment type="caution">
    <text evidence="2">The sequence shown here is derived from an EMBL/GenBank/DDBJ whole genome shotgun (WGS) entry which is preliminary data.</text>
</comment>
<dbReference type="AlphaFoldDB" id="A0A841FUZ0"/>
<feature type="transmembrane region" description="Helical" evidence="1">
    <location>
        <begin position="225"/>
        <end position="255"/>
    </location>
</feature>
<dbReference type="Proteomes" id="UP000548476">
    <property type="component" value="Unassembled WGS sequence"/>
</dbReference>
<reference evidence="2 3" key="1">
    <citation type="submission" date="2020-08" db="EMBL/GenBank/DDBJ databases">
        <title>Genomic Encyclopedia of Type Strains, Phase IV (KMG-IV): sequencing the most valuable type-strain genomes for metagenomic binning, comparative biology and taxonomic classification.</title>
        <authorList>
            <person name="Goeker M."/>
        </authorList>
    </citation>
    <scope>NUCLEOTIDE SEQUENCE [LARGE SCALE GENOMIC DNA]</scope>
    <source>
        <strain evidence="2 3">YIM 65646</strain>
    </source>
</reference>
<dbReference type="RefSeq" id="WP_184792904.1">
    <property type="nucleotide sequence ID" value="NZ_BONT01000086.1"/>
</dbReference>
<feature type="transmembrane region" description="Helical" evidence="1">
    <location>
        <begin position="55"/>
        <end position="75"/>
    </location>
</feature>
<keyword evidence="1" id="KW-0472">Membrane</keyword>
<evidence type="ECO:0000256" key="1">
    <source>
        <dbReference type="SAM" id="Phobius"/>
    </source>
</evidence>
<protein>
    <submittedName>
        <fullName evidence="2">Uncharacterized protein</fullName>
    </submittedName>
</protein>
<evidence type="ECO:0000313" key="2">
    <source>
        <dbReference type="EMBL" id="MBB6039826.1"/>
    </source>
</evidence>
<keyword evidence="1" id="KW-1133">Transmembrane helix</keyword>
<feature type="transmembrane region" description="Helical" evidence="1">
    <location>
        <begin position="81"/>
        <end position="99"/>
    </location>
</feature>
<accession>A0A841FUZ0</accession>
<evidence type="ECO:0000313" key="3">
    <source>
        <dbReference type="Proteomes" id="UP000548476"/>
    </source>
</evidence>
<organism evidence="2 3">
    <name type="scientific">Phytomonospora endophytica</name>
    <dbReference type="NCBI Taxonomy" id="714109"/>
    <lineage>
        <taxon>Bacteria</taxon>
        <taxon>Bacillati</taxon>
        <taxon>Actinomycetota</taxon>
        <taxon>Actinomycetes</taxon>
        <taxon>Micromonosporales</taxon>
        <taxon>Micromonosporaceae</taxon>
        <taxon>Phytomonospora</taxon>
    </lineage>
</organism>
<proteinExistence type="predicted"/>
<dbReference type="EMBL" id="JACHGT010000026">
    <property type="protein sequence ID" value="MBB6039826.1"/>
    <property type="molecule type" value="Genomic_DNA"/>
</dbReference>
<gene>
    <name evidence="2" type="ORF">HNR73_007725</name>
</gene>